<keyword evidence="2" id="KW-1185">Reference proteome</keyword>
<dbReference type="AlphaFoldDB" id="M1YKD2"/>
<name>M1YKD2_NITG3</name>
<dbReference type="EMBL" id="CAQJ01000056">
    <property type="protein sequence ID" value="CCQ90942.1"/>
    <property type="molecule type" value="Genomic_DNA"/>
</dbReference>
<reference evidence="1 2" key="1">
    <citation type="journal article" date="2013" name="Front. Microbiol.">
        <title>The genome of Nitrospina gracilis illuminates the metabolism and evolution of the major marine nitrite oxidizer.</title>
        <authorList>
            <person name="Luecker S."/>
            <person name="Nowka B."/>
            <person name="Rattei T."/>
            <person name="Spieck E."/>
            <person name="and Daims H."/>
        </authorList>
    </citation>
    <scope>NUCLEOTIDE SEQUENCE [LARGE SCALE GENOMIC DNA]</scope>
    <source>
        <strain evidence="1 2">3/211</strain>
    </source>
</reference>
<comment type="caution">
    <text evidence="1">The sequence shown here is derived from an EMBL/GenBank/DDBJ whole genome shotgun (WGS) entry which is preliminary data.</text>
</comment>
<dbReference type="Proteomes" id="UP000011704">
    <property type="component" value="Unassembled WGS sequence"/>
</dbReference>
<evidence type="ECO:0000313" key="1">
    <source>
        <dbReference type="EMBL" id="CCQ90942.1"/>
    </source>
</evidence>
<gene>
    <name evidence="1" type="ORF">NITGR_500007</name>
</gene>
<protein>
    <submittedName>
        <fullName evidence="1">Uncharacterized protein</fullName>
    </submittedName>
</protein>
<proteinExistence type="predicted"/>
<evidence type="ECO:0000313" key="2">
    <source>
        <dbReference type="Proteomes" id="UP000011704"/>
    </source>
</evidence>
<dbReference type="HOGENOM" id="CLU_3422994_0_0_0"/>
<dbReference type="InParanoid" id="M1YKD2"/>
<sequence length="23" mass="2933">MQYLRKTYLHEKRFSLVHSYYLG</sequence>
<organism evidence="1 2">
    <name type="scientific">Nitrospina gracilis (strain 3/211)</name>
    <dbReference type="NCBI Taxonomy" id="1266370"/>
    <lineage>
        <taxon>Bacteria</taxon>
        <taxon>Pseudomonadati</taxon>
        <taxon>Nitrospinota/Tectimicrobiota group</taxon>
        <taxon>Nitrospinota</taxon>
        <taxon>Nitrospinia</taxon>
        <taxon>Nitrospinales</taxon>
        <taxon>Nitrospinaceae</taxon>
        <taxon>Nitrospina</taxon>
    </lineage>
</organism>
<accession>M1YKD2</accession>